<accession>A0AAN7TMQ1</accession>
<dbReference type="GO" id="GO:0004467">
    <property type="term" value="F:long-chain fatty acid-CoA ligase activity"/>
    <property type="evidence" value="ECO:0007669"/>
    <property type="project" value="TreeGrafter"/>
</dbReference>
<dbReference type="GO" id="GO:0016020">
    <property type="term" value="C:membrane"/>
    <property type="evidence" value="ECO:0007669"/>
    <property type="project" value="TreeGrafter"/>
</dbReference>
<reference evidence="3" key="1">
    <citation type="submission" date="2023-08" db="EMBL/GenBank/DDBJ databases">
        <title>Black Yeasts Isolated from many extreme environments.</title>
        <authorList>
            <person name="Coleine C."/>
            <person name="Stajich J.E."/>
            <person name="Selbmann L."/>
        </authorList>
    </citation>
    <scope>NUCLEOTIDE SEQUENCE</scope>
    <source>
        <strain evidence="3">CCFEE 5401</strain>
    </source>
</reference>
<dbReference type="EMBL" id="JAVRRL010000009">
    <property type="protein sequence ID" value="KAK5116183.1"/>
    <property type="molecule type" value="Genomic_DNA"/>
</dbReference>
<dbReference type="AlphaFoldDB" id="A0AAN7TMQ1"/>
<gene>
    <name evidence="3" type="ORF">LTR62_008509</name>
</gene>
<feature type="domain" description="AMP-dependent synthetase/ligase" evidence="2">
    <location>
        <begin position="309"/>
        <end position="404"/>
    </location>
</feature>
<evidence type="ECO:0000259" key="2">
    <source>
        <dbReference type="Pfam" id="PF00501"/>
    </source>
</evidence>
<dbReference type="InterPro" id="IPR000873">
    <property type="entry name" value="AMP-dep_synth/lig_dom"/>
</dbReference>
<name>A0AAN7TMQ1_9PEZI</name>
<protein>
    <recommendedName>
        <fullName evidence="2">AMP-dependent synthetase/ligase domain-containing protein</fullName>
    </recommendedName>
</protein>
<feature type="compositionally biased region" description="Polar residues" evidence="1">
    <location>
        <begin position="14"/>
        <end position="32"/>
    </location>
</feature>
<dbReference type="Gene3D" id="3.40.50.12780">
    <property type="entry name" value="N-terminal domain of ligase-like"/>
    <property type="match status" value="1"/>
</dbReference>
<comment type="caution">
    <text evidence="3">The sequence shown here is derived from an EMBL/GenBank/DDBJ whole genome shotgun (WGS) entry which is preliminary data.</text>
</comment>
<dbReference type="PANTHER" id="PTHR43272">
    <property type="entry name" value="LONG-CHAIN-FATTY-ACID--COA LIGASE"/>
    <property type="match status" value="1"/>
</dbReference>
<sequence>MRPGTPSPELRTVSPWSSEDSFNGLNTQSATTGEVGGQPPPPYRARSLGAVDTQAVRDRPVFRHTSDHRGWIQSTTSASRPQDVRHPRTILSNRSDPRRDVEGQHALDNRATEAEDANAEDHISEERRKQLFMDRSVGKRGEWDWLEDRRDNDPRYHPATEESHRDMVEMLERLDAQLATLLSQWSVTTTLLALVIVAVVAYPIIYPSDPDTHPLLLARQTSAAPIRNKGSSAAYRSPEVPYGTQLRSGLNVRDVGAPRWASGKDGDIRDIWREVTRGGSSGEDGKPIPTGLIMTILGRDEVVEHKVEDLTREILVIGRHLSEAGVKRVALYLPNSVEYLLTAFACAFYGMSPVLLPYNQPHVKVYELINSTGADALICAAGNLPLDDAAEACKNLKLLTWVVEKTSRHMDWNGVPDSADDHLKVSVWHDVVAEQKGTGATDLPTNDQCPPLAPIISVWQPVDPDIQPTITTFTHQNIVAATAALITTIPLRQRLTPADLILPADGFTHTYILCQTFAALFTHASLAISSVAGPGVDLATASRSISPTIIIASAETMASLHAKETAALTSMTGKLGKYTHSQAMSAGRMPTDSLVFRLLAPSSSSAGNTPGKLRLILTSERLGAKTPFLTSTMLSDLRLFTRARICYALTTAAVAGAVAQSNVFDYRTEAGDGRSPFGAPISSVEVTLTNEDERALEGVMPRGQVVVRGPGVSGGETRLVGVRGQMGGDGTLRIFDV</sequence>
<evidence type="ECO:0000313" key="3">
    <source>
        <dbReference type="EMBL" id="KAK5116183.1"/>
    </source>
</evidence>
<feature type="compositionally biased region" description="Basic and acidic residues" evidence="1">
    <location>
        <begin position="55"/>
        <end position="70"/>
    </location>
</feature>
<dbReference type="InterPro" id="IPR042099">
    <property type="entry name" value="ANL_N_sf"/>
</dbReference>
<dbReference type="PANTHER" id="PTHR43272:SF11">
    <property type="entry name" value="AMP-DEPENDENT SYNTHETASE_LIGASE DOMAIN-CONTAINING PROTEIN"/>
    <property type="match status" value="1"/>
</dbReference>
<dbReference type="Pfam" id="PF00501">
    <property type="entry name" value="AMP-binding"/>
    <property type="match status" value="1"/>
</dbReference>
<evidence type="ECO:0000313" key="4">
    <source>
        <dbReference type="Proteomes" id="UP001310890"/>
    </source>
</evidence>
<evidence type="ECO:0000256" key="1">
    <source>
        <dbReference type="SAM" id="MobiDB-lite"/>
    </source>
</evidence>
<organism evidence="3 4">
    <name type="scientific">Meristemomyces frigidus</name>
    <dbReference type="NCBI Taxonomy" id="1508187"/>
    <lineage>
        <taxon>Eukaryota</taxon>
        <taxon>Fungi</taxon>
        <taxon>Dikarya</taxon>
        <taxon>Ascomycota</taxon>
        <taxon>Pezizomycotina</taxon>
        <taxon>Dothideomycetes</taxon>
        <taxon>Dothideomycetidae</taxon>
        <taxon>Mycosphaerellales</taxon>
        <taxon>Teratosphaeriaceae</taxon>
        <taxon>Meristemomyces</taxon>
    </lineage>
</organism>
<feature type="region of interest" description="Disordered" evidence="1">
    <location>
        <begin position="1"/>
        <end position="129"/>
    </location>
</feature>
<dbReference type="GO" id="GO:0005783">
    <property type="term" value="C:endoplasmic reticulum"/>
    <property type="evidence" value="ECO:0007669"/>
    <property type="project" value="TreeGrafter"/>
</dbReference>
<proteinExistence type="predicted"/>
<dbReference type="Proteomes" id="UP001310890">
    <property type="component" value="Unassembled WGS sequence"/>
</dbReference>
<dbReference type="SUPFAM" id="SSF56801">
    <property type="entry name" value="Acetyl-CoA synthetase-like"/>
    <property type="match status" value="1"/>
</dbReference>
<feature type="compositionally biased region" description="Basic and acidic residues" evidence="1">
    <location>
        <begin position="95"/>
        <end position="129"/>
    </location>
</feature>